<evidence type="ECO:0000256" key="1">
    <source>
        <dbReference type="SAM" id="MobiDB-lite"/>
    </source>
</evidence>
<proteinExistence type="predicted"/>
<feature type="region of interest" description="Disordered" evidence="1">
    <location>
        <begin position="204"/>
        <end position="228"/>
    </location>
</feature>
<comment type="caution">
    <text evidence="2">The sequence shown here is derived from an EMBL/GenBank/DDBJ whole genome shotgun (WGS) entry which is preliminary data.</text>
</comment>
<reference evidence="2 3" key="1">
    <citation type="journal article" date="2015" name="Nature">
        <title>rRNA introns, odd ribosomes, and small enigmatic genomes across a large radiation of phyla.</title>
        <authorList>
            <person name="Brown C.T."/>
            <person name="Hug L.A."/>
            <person name="Thomas B.C."/>
            <person name="Sharon I."/>
            <person name="Castelle C.J."/>
            <person name="Singh A."/>
            <person name="Wilkins M.J."/>
            <person name="Williams K.H."/>
            <person name="Banfield J.F."/>
        </authorList>
    </citation>
    <scope>NUCLEOTIDE SEQUENCE [LARGE SCALE GENOMIC DNA]</scope>
</reference>
<evidence type="ECO:0000313" key="3">
    <source>
        <dbReference type="Proteomes" id="UP000034849"/>
    </source>
</evidence>
<name>A0A0G0G942_9BACT</name>
<dbReference type="Proteomes" id="UP000034849">
    <property type="component" value="Unassembled WGS sequence"/>
</dbReference>
<accession>A0A0G0G942</accession>
<protein>
    <submittedName>
        <fullName evidence="2">Uncharacterized protein</fullName>
    </submittedName>
</protein>
<gene>
    <name evidence="2" type="ORF">US42_C0008G0106</name>
</gene>
<evidence type="ECO:0000313" key="2">
    <source>
        <dbReference type="EMBL" id="KKQ27593.1"/>
    </source>
</evidence>
<dbReference type="AlphaFoldDB" id="A0A0G0G942"/>
<feature type="compositionally biased region" description="Basic and acidic residues" evidence="1">
    <location>
        <begin position="208"/>
        <end position="224"/>
    </location>
</feature>
<dbReference type="EMBL" id="LBSX01000008">
    <property type="protein sequence ID" value="KKQ27593.1"/>
    <property type="molecule type" value="Genomic_DNA"/>
</dbReference>
<sequence>MVGWGSSLAGLRRGGDVATAEELVRVGEHRLGRWRCGVKFVLHHDLIADAFPGDVSLVQDVVHGEGELRVHPHHHLVALLELLAPFARLVDVDDCRHARHVHHGHQAFRALDGAGLELDEAPARVFHATAEGHVPAHLVDVRRPLHEVVLERQHLEFRREPVGLSTQHGPAQGAGYGERVVPGPEVPSEAFLLASVAVGQTLESLDDQGDRPPGGHEAEREPHLKALGQVETTENFDRLRVDDALQPIHRPDGDRPGIVVAQRGADVLIDDEHLLGLYRGDLEEHVHQVGKTEFGPGQRVFQEGALELAAAGLVAETRPSDRFVVRTRFDQPAEDLVDVHPFFGLELGPHLAQELGLDGHVGLLSATKGFCSQGCKAKIEQSDTLVPTAGSLTKRYFRK</sequence>
<organism evidence="2 3">
    <name type="scientific">Candidatus Magasanikbacteria bacterium GW2011_GWC2_37_14</name>
    <dbReference type="NCBI Taxonomy" id="1619046"/>
    <lineage>
        <taxon>Bacteria</taxon>
        <taxon>Candidatus Magasanikiibacteriota</taxon>
    </lineage>
</organism>